<dbReference type="Pfam" id="PF07690">
    <property type="entry name" value="MFS_1"/>
    <property type="match status" value="1"/>
</dbReference>
<gene>
    <name evidence="11" type="ORF">V1Y59_14450</name>
</gene>
<feature type="transmembrane region" description="Helical" evidence="9">
    <location>
        <begin position="156"/>
        <end position="181"/>
    </location>
</feature>
<evidence type="ECO:0000256" key="4">
    <source>
        <dbReference type="ARBA" id="ARBA00022475"/>
    </source>
</evidence>
<comment type="subcellular location">
    <subcellularLocation>
        <location evidence="1">Cell membrane</location>
        <topology evidence="1">Multi-pass membrane protein</topology>
    </subcellularLocation>
</comment>
<evidence type="ECO:0000313" key="12">
    <source>
        <dbReference type="Proteomes" id="UP001335729"/>
    </source>
</evidence>
<reference evidence="11 12" key="1">
    <citation type="submission" date="2024-01" db="EMBL/GenBank/DDBJ databases">
        <title>Draft genome sequence of Gordonia sp. PKS22-38.</title>
        <authorList>
            <person name="Suphannarot A."/>
            <person name="Mingma R."/>
        </authorList>
    </citation>
    <scope>NUCLEOTIDE SEQUENCE [LARGE SCALE GENOMIC DNA]</scope>
    <source>
        <strain evidence="11 12">PKS22-38</strain>
    </source>
</reference>
<dbReference type="InterPro" id="IPR051084">
    <property type="entry name" value="H+-coupled_symporters"/>
</dbReference>
<dbReference type="InterPro" id="IPR020846">
    <property type="entry name" value="MFS_dom"/>
</dbReference>
<evidence type="ECO:0000256" key="9">
    <source>
        <dbReference type="SAM" id="Phobius"/>
    </source>
</evidence>
<keyword evidence="8 9" id="KW-0472">Membrane</keyword>
<feature type="transmembrane region" description="Helical" evidence="9">
    <location>
        <begin position="56"/>
        <end position="79"/>
    </location>
</feature>
<proteinExistence type="inferred from homology"/>
<dbReference type="PROSITE" id="PS50850">
    <property type="entry name" value="MFS"/>
    <property type="match status" value="1"/>
</dbReference>
<feature type="transmembrane region" description="Helical" evidence="9">
    <location>
        <begin position="310"/>
        <end position="329"/>
    </location>
</feature>
<evidence type="ECO:0000256" key="3">
    <source>
        <dbReference type="ARBA" id="ARBA00022448"/>
    </source>
</evidence>
<dbReference type="InterPro" id="IPR011701">
    <property type="entry name" value="MFS"/>
</dbReference>
<dbReference type="PROSITE" id="PS00216">
    <property type="entry name" value="SUGAR_TRANSPORT_1"/>
    <property type="match status" value="1"/>
</dbReference>
<keyword evidence="5 9" id="KW-0812">Transmembrane</keyword>
<feature type="transmembrane region" description="Helical" evidence="9">
    <location>
        <begin position="279"/>
        <end position="298"/>
    </location>
</feature>
<feature type="transmembrane region" description="Helical" evidence="9">
    <location>
        <begin position="115"/>
        <end position="135"/>
    </location>
</feature>
<evidence type="ECO:0000256" key="8">
    <source>
        <dbReference type="ARBA" id="ARBA00023136"/>
    </source>
</evidence>
<evidence type="ECO:0000313" key="11">
    <source>
        <dbReference type="EMBL" id="MEE4024283.1"/>
    </source>
</evidence>
<feature type="transmembrane region" description="Helical" evidence="9">
    <location>
        <begin position="193"/>
        <end position="212"/>
    </location>
</feature>
<evidence type="ECO:0000256" key="7">
    <source>
        <dbReference type="ARBA" id="ARBA00022989"/>
    </source>
</evidence>
<evidence type="ECO:0000256" key="6">
    <source>
        <dbReference type="ARBA" id="ARBA00022847"/>
    </source>
</evidence>
<organism evidence="11 12">
    <name type="scientific">Gordonia prachuapensis</name>
    <dbReference type="NCBI Taxonomy" id="3115651"/>
    <lineage>
        <taxon>Bacteria</taxon>
        <taxon>Bacillati</taxon>
        <taxon>Actinomycetota</taxon>
        <taxon>Actinomycetes</taxon>
        <taxon>Mycobacteriales</taxon>
        <taxon>Gordoniaceae</taxon>
        <taxon>Gordonia</taxon>
    </lineage>
</organism>
<keyword evidence="6" id="KW-0769">Symport</keyword>
<name>A0ABU7MVD8_9ACTN</name>
<dbReference type="InterPro" id="IPR036259">
    <property type="entry name" value="MFS_trans_sf"/>
</dbReference>
<dbReference type="InterPro" id="IPR005829">
    <property type="entry name" value="Sugar_transporter_CS"/>
</dbReference>
<feature type="transmembrane region" description="Helical" evidence="9">
    <location>
        <begin position="91"/>
        <end position="109"/>
    </location>
</feature>
<dbReference type="SUPFAM" id="SSF103473">
    <property type="entry name" value="MFS general substrate transporter"/>
    <property type="match status" value="1"/>
</dbReference>
<accession>A0ABU7MVD8</accession>
<comment type="caution">
    <text evidence="11">The sequence shown here is derived from an EMBL/GenBank/DDBJ whole genome shotgun (WGS) entry which is preliminary data.</text>
</comment>
<dbReference type="EMBL" id="JAZDUE010000011">
    <property type="protein sequence ID" value="MEE4024283.1"/>
    <property type="molecule type" value="Genomic_DNA"/>
</dbReference>
<evidence type="ECO:0000256" key="2">
    <source>
        <dbReference type="ARBA" id="ARBA00008240"/>
    </source>
</evidence>
<dbReference type="RefSeq" id="WP_330505663.1">
    <property type="nucleotide sequence ID" value="NZ_JAZDUE010000011.1"/>
</dbReference>
<evidence type="ECO:0000256" key="1">
    <source>
        <dbReference type="ARBA" id="ARBA00004651"/>
    </source>
</evidence>
<feature type="transmembrane region" description="Helical" evidence="9">
    <location>
        <begin position="400"/>
        <end position="422"/>
    </location>
</feature>
<evidence type="ECO:0000256" key="5">
    <source>
        <dbReference type="ARBA" id="ARBA00022692"/>
    </source>
</evidence>
<feature type="transmembrane region" description="Helical" evidence="9">
    <location>
        <begin position="20"/>
        <end position="44"/>
    </location>
</feature>
<keyword evidence="3" id="KW-0813">Transport</keyword>
<dbReference type="Proteomes" id="UP001335729">
    <property type="component" value="Unassembled WGS sequence"/>
</dbReference>
<dbReference type="PANTHER" id="PTHR43528:SF1">
    <property type="entry name" value="ALPHA-KETOGLUTARATE PERMEASE"/>
    <property type="match status" value="1"/>
</dbReference>
<protein>
    <submittedName>
        <fullName evidence="11">MFS transporter</fullName>
    </submittedName>
</protein>
<keyword evidence="7 9" id="KW-1133">Transmembrane helix</keyword>
<feature type="transmembrane region" description="Helical" evidence="9">
    <location>
        <begin position="244"/>
        <end position="267"/>
    </location>
</feature>
<keyword evidence="4" id="KW-1003">Cell membrane</keyword>
<evidence type="ECO:0000259" key="10">
    <source>
        <dbReference type="PROSITE" id="PS50850"/>
    </source>
</evidence>
<dbReference type="PROSITE" id="PS00217">
    <property type="entry name" value="SUGAR_TRANSPORT_2"/>
    <property type="match status" value="1"/>
</dbReference>
<feature type="domain" description="Major facilitator superfamily (MFS) profile" evidence="10">
    <location>
        <begin position="19"/>
        <end position="426"/>
    </location>
</feature>
<feature type="transmembrane region" description="Helical" evidence="9">
    <location>
        <begin position="369"/>
        <end position="394"/>
    </location>
</feature>
<comment type="similarity">
    <text evidence="2">Belongs to the major facilitator superfamily. Metabolite:H+ Symporter (MHS) family (TC 2.A.1.6) family.</text>
</comment>
<dbReference type="PANTHER" id="PTHR43528">
    <property type="entry name" value="ALPHA-KETOGLUTARATE PERMEASE"/>
    <property type="match status" value="1"/>
</dbReference>
<keyword evidence="12" id="KW-1185">Reference proteome</keyword>
<feature type="transmembrane region" description="Helical" evidence="9">
    <location>
        <begin position="335"/>
        <end position="357"/>
    </location>
</feature>
<dbReference type="Gene3D" id="1.20.1250.20">
    <property type="entry name" value="MFS general substrate transporter like domains"/>
    <property type="match status" value="2"/>
</dbReference>
<sequence length="450" mass="47560">MMTTSSPSRQGTGPSRRKTFLATVIGHVIEWFDFAAYALVAVYIGHQFFPNENESMQLIATFATFALTFLFRPLGAVVFGPLSDRIGRLKVLALVLLIMSVATTAIGLLPTYDTIGIAAPILLVALRCLQGLSAGGESGSSVAFMLEHSKPGHRGFGNSWVTFAATVGFMLGSAVAAILALTLGEQAMNDWGWRLPFLVAGPLGIIGLYIRLKLEDTPDFKALERKGEVSKSPVREVFAYKRELLTTILICSMHSAGFYMILTYLNSYITTTTDFGSDIALTGTLVGAACTLIPIPFLAAYSDRIGRKPILISASIAMAVMTLPLFAFIRTSPAAAVIGLAVFGLLLGCVVSVTLCTTSEIFPARVRGAGFSIGFGVASAAVGGTAPLIATALYSSTDNVYAPAGFLIAVCVLGFIGSMILIDRSREELLVDAAPAIGGDDDTVKVAERV</sequence>